<dbReference type="GO" id="GO:0008080">
    <property type="term" value="F:N-acetyltransferase activity"/>
    <property type="evidence" value="ECO:0007669"/>
    <property type="project" value="InterPro"/>
</dbReference>
<evidence type="ECO:0000259" key="2">
    <source>
        <dbReference type="PROSITE" id="PS51186"/>
    </source>
</evidence>
<dbReference type="PANTHER" id="PTHR13947">
    <property type="entry name" value="GNAT FAMILY N-ACETYLTRANSFERASE"/>
    <property type="match status" value="1"/>
</dbReference>
<dbReference type="Gene3D" id="3.40.630.30">
    <property type="match status" value="1"/>
</dbReference>
<dbReference type="PANTHER" id="PTHR13947:SF37">
    <property type="entry name" value="LD18367P"/>
    <property type="match status" value="1"/>
</dbReference>
<sequence length="157" mass="17075">MGITKLDLQTNAEALELLALQAASYRVEAERVGLAEAAPLPDGIASLRQSGERFYGFLSDDATPGRLVGAVSWTRAGCVVTVCRMMVHPDYFRRGIARALLKQLLAEQRRQGASRFVVTTAAANLPAIALYESFGFMPRCSRTIVPCVVMTTLELVL</sequence>
<dbReference type="RefSeq" id="WP_134753421.1">
    <property type="nucleotide sequence ID" value="NZ_MYFO02000013.1"/>
</dbReference>
<dbReference type="Proteomes" id="UP000298246">
    <property type="component" value="Unassembled WGS sequence"/>
</dbReference>
<name>A0A4Y8Q022_9BACL</name>
<keyword evidence="1" id="KW-0808">Transferase</keyword>
<evidence type="ECO:0000256" key="1">
    <source>
        <dbReference type="ARBA" id="ARBA00022679"/>
    </source>
</evidence>
<dbReference type="OrthoDB" id="46888at2"/>
<proteinExistence type="predicted"/>
<gene>
    <name evidence="3" type="ORF">B5M42_12800</name>
</gene>
<dbReference type="Pfam" id="PF00583">
    <property type="entry name" value="Acetyltransf_1"/>
    <property type="match status" value="1"/>
</dbReference>
<dbReference type="AlphaFoldDB" id="A0A4Y8Q022"/>
<evidence type="ECO:0000313" key="3">
    <source>
        <dbReference type="EMBL" id="TFE87040.1"/>
    </source>
</evidence>
<organism evidence="3 4">
    <name type="scientific">Paenibacillus athensensis</name>
    <dbReference type="NCBI Taxonomy" id="1967502"/>
    <lineage>
        <taxon>Bacteria</taxon>
        <taxon>Bacillati</taxon>
        <taxon>Bacillota</taxon>
        <taxon>Bacilli</taxon>
        <taxon>Bacillales</taxon>
        <taxon>Paenibacillaceae</taxon>
        <taxon>Paenibacillus</taxon>
    </lineage>
</organism>
<accession>A0A4Y8Q022</accession>
<evidence type="ECO:0000313" key="4">
    <source>
        <dbReference type="Proteomes" id="UP000298246"/>
    </source>
</evidence>
<dbReference type="PROSITE" id="PS51186">
    <property type="entry name" value="GNAT"/>
    <property type="match status" value="1"/>
</dbReference>
<feature type="domain" description="N-acetyltransferase" evidence="2">
    <location>
        <begin position="1"/>
        <end position="157"/>
    </location>
</feature>
<dbReference type="InterPro" id="IPR000182">
    <property type="entry name" value="GNAT_dom"/>
</dbReference>
<reference evidence="3 4" key="1">
    <citation type="submission" date="2017-03" db="EMBL/GenBank/DDBJ databases">
        <title>Isolation of Levoglucosan Utilizing Bacteria.</title>
        <authorList>
            <person name="Arya A.S."/>
        </authorList>
    </citation>
    <scope>NUCLEOTIDE SEQUENCE [LARGE SCALE GENOMIC DNA]</scope>
    <source>
        <strain evidence="3 4">MEC069</strain>
    </source>
</reference>
<protein>
    <recommendedName>
        <fullName evidence="2">N-acetyltransferase domain-containing protein</fullName>
    </recommendedName>
</protein>
<comment type="caution">
    <text evidence="3">The sequence shown here is derived from an EMBL/GenBank/DDBJ whole genome shotgun (WGS) entry which is preliminary data.</text>
</comment>
<dbReference type="EMBL" id="MYFO01000015">
    <property type="protein sequence ID" value="TFE87040.1"/>
    <property type="molecule type" value="Genomic_DNA"/>
</dbReference>
<dbReference type="InterPro" id="IPR016181">
    <property type="entry name" value="Acyl_CoA_acyltransferase"/>
</dbReference>
<dbReference type="CDD" id="cd04301">
    <property type="entry name" value="NAT_SF"/>
    <property type="match status" value="1"/>
</dbReference>
<dbReference type="InterPro" id="IPR050769">
    <property type="entry name" value="NAT_camello-type"/>
</dbReference>
<dbReference type="SUPFAM" id="SSF55729">
    <property type="entry name" value="Acyl-CoA N-acyltransferases (Nat)"/>
    <property type="match status" value="1"/>
</dbReference>
<keyword evidence="4" id="KW-1185">Reference proteome</keyword>